<dbReference type="EMBL" id="AP027266">
    <property type="protein sequence ID" value="BDW86215.1"/>
    <property type="molecule type" value="Genomic_DNA"/>
</dbReference>
<dbReference type="InterPro" id="IPR036259">
    <property type="entry name" value="MFS_trans_sf"/>
</dbReference>
<feature type="transmembrane region" description="Helical" evidence="4">
    <location>
        <begin position="25"/>
        <end position="45"/>
    </location>
</feature>
<feature type="transmembrane region" description="Helical" evidence="4">
    <location>
        <begin position="312"/>
        <end position="334"/>
    </location>
</feature>
<feature type="transmembrane region" description="Helical" evidence="4">
    <location>
        <begin position="220"/>
        <end position="245"/>
    </location>
</feature>
<feature type="transmembrane region" description="Helical" evidence="4">
    <location>
        <begin position="180"/>
        <end position="200"/>
    </location>
</feature>
<dbReference type="PANTHER" id="PTHR23518:SF2">
    <property type="entry name" value="MAJOR FACILITATOR SUPERFAMILY TRANSPORTER"/>
    <property type="match status" value="1"/>
</dbReference>
<dbReference type="Pfam" id="PF07690">
    <property type="entry name" value="MFS_1"/>
    <property type="match status" value="1"/>
</dbReference>
<dbReference type="RefSeq" id="WP_338272136.1">
    <property type="nucleotide sequence ID" value="NZ_AP027266.1"/>
</dbReference>
<evidence type="ECO:0000256" key="1">
    <source>
        <dbReference type="ARBA" id="ARBA00022692"/>
    </source>
</evidence>
<name>A0AA48HEC0_9RHOB</name>
<dbReference type="KEGG" id="rmai:MACH21_23920"/>
<feature type="transmembrane region" description="Helical" evidence="4">
    <location>
        <begin position="376"/>
        <end position="394"/>
    </location>
</feature>
<gene>
    <name evidence="5" type="ORF">MACH21_23920</name>
</gene>
<dbReference type="SUPFAM" id="SSF103473">
    <property type="entry name" value="MFS general substrate transporter"/>
    <property type="match status" value="1"/>
</dbReference>
<dbReference type="AlphaFoldDB" id="A0AA48HEC0"/>
<feature type="transmembrane region" description="Helical" evidence="4">
    <location>
        <begin position="111"/>
        <end position="128"/>
    </location>
</feature>
<keyword evidence="1 4" id="KW-0812">Transmembrane</keyword>
<feature type="transmembrane region" description="Helical" evidence="4">
    <location>
        <begin position="149"/>
        <end position="174"/>
    </location>
</feature>
<feature type="transmembrane region" description="Helical" evidence="4">
    <location>
        <begin position="346"/>
        <end position="370"/>
    </location>
</feature>
<evidence type="ECO:0000256" key="3">
    <source>
        <dbReference type="ARBA" id="ARBA00023136"/>
    </source>
</evidence>
<keyword evidence="3 4" id="KW-0472">Membrane</keyword>
<evidence type="ECO:0000313" key="6">
    <source>
        <dbReference type="Proteomes" id="UP001337723"/>
    </source>
</evidence>
<evidence type="ECO:0000256" key="4">
    <source>
        <dbReference type="SAM" id="Phobius"/>
    </source>
</evidence>
<reference evidence="5 6" key="1">
    <citation type="submission" date="2023-01" db="EMBL/GenBank/DDBJ databases">
        <title>Complete genome sequence of Roseicyclus marinus strain Dej080120_10.</title>
        <authorList>
            <person name="Ueki S."/>
            <person name="Maruyama F."/>
        </authorList>
    </citation>
    <scope>NUCLEOTIDE SEQUENCE [LARGE SCALE GENOMIC DNA]</scope>
    <source>
        <strain evidence="5 6">Dej080120_10</strain>
    </source>
</reference>
<dbReference type="PANTHER" id="PTHR23518">
    <property type="entry name" value="C-METHYLTRANSFERASE"/>
    <property type="match status" value="1"/>
</dbReference>
<evidence type="ECO:0000313" key="5">
    <source>
        <dbReference type="EMBL" id="BDW86215.1"/>
    </source>
</evidence>
<protein>
    <submittedName>
        <fullName evidence="5">MFS transporter</fullName>
    </submittedName>
</protein>
<keyword evidence="2 4" id="KW-1133">Transmembrane helix</keyword>
<feature type="transmembrane region" description="Helical" evidence="4">
    <location>
        <begin position="65"/>
        <end position="84"/>
    </location>
</feature>
<keyword evidence="6" id="KW-1185">Reference proteome</keyword>
<feature type="transmembrane region" description="Helical" evidence="4">
    <location>
        <begin position="284"/>
        <end position="306"/>
    </location>
</feature>
<feature type="transmembrane region" description="Helical" evidence="4">
    <location>
        <begin position="89"/>
        <end position="105"/>
    </location>
</feature>
<dbReference type="GO" id="GO:0022857">
    <property type="term" value="F:transmembrane transporter activity"/>
    <property type="evidence" value="ECO:0007669"/>
    <property type="project" value="InterPro"/>
</dbReference>
<accession>A0AA48HEC0</accession>
<dbReference type="InterPro" id="IPR011701">
    <property type="entry name" value="MFS"/>
</dbReference>
<dbReference type="Gene3D" id="1.20.1250.20">
    <property type="entry name" value="MFS general substrate transporter like domains"/>
    <property type="match status" value="2"/>
</dbReference>
<sequence length="415" mass="45668">MALGDHLRTVPLAEAERWPIWRRPVALLALMAFGMPIAFATWSALLNNFVIEMAGFDGADIGWLHTVREIPGFLAIGVIAIILFVREQVLALVSLVMLGVATALTAQFPSLGGLLFVTLISSIGFHYYETVNQSLQLQWIDKKKAPQTLGWLLSIGSGATLLAYGLIVVTWRAYDLSYDLVYWVAGGTTVLIALVAFFAFPQFESPNPQTKKMVLRRRYWLYYALQFMSGARRQIFVVFAAFMMVERYGFDVHQITALFMGTLLANMIAAPLLGGIVARFGERLALVVEYAGLGAIFLLYAALYIFDWGPWMAGALYVLNHLFFALALAIKTYFQKIADPGDIAPTAAVAFTINHIAAVFLPAALGYLWLTSPTSVFFLAAGMALVSLLLSLLVPRHPEPGHETILARPMPAPAE</sequence>
<evidence type="ECO:0000256" key="2">
    <source>
        <dbReference type="ARBA" id="ARBA00022989"/>
    </source>
</evidence>
<feature type="transmembrane region" description="Helical" evidence="4">
    <location>
        <begin position="257"/>
        <end position="277"/>
    </location>
</feature>
<organism evidence="5 6">
    <name type="scientific">Roseicyclus marinus</name>
    <dbReference type="NCBI Taxonomy" id="2161673"/>
    <lineage>
        <taxon>Bacteria</taxon>
        <taxon>Pseudomonadati</taxon>
        <taxon>Pseudomonadota</taxon>
        <taxon>Alphaproteobacteria</taxon>
        <taxon>Rhodobacterales</taxon>
        <taxon>Roseobacteraceae</taxon>
        <taxon>Roseicyclus</taxon>
    </lineage>
</organism>
<proteinExistence type="predicted"/>
<dbReference type="Proteomes" id="UP001337723">
    <property type="component" value="Chromosome"/>
</dbReference>